<feature type="repeat" description="NHL" evidence="2">
    <location>
        <begin position="93"/>
        <end position="182"/>
    </location>
</feature>
<dbReference type="Gene3D" id="2.120.10.30">
    <property type="entry name" value="TolB, C-terminal domain"/>
    <property type="match status" value="2"/>
</dbReference>
<evidence type="ECO:0000313" key="4">
    <source>
        <dbReference type="RefSeq" id="XP_006825867.1"/>
    </source>
</evidence>
<keyword evidence="3" id="KW-1185">Reference proteome</keyword>
<dbReference type="PROSITE" id="PS51125">
    <property type="entry name" value="NHL"/>
    <property type="match status" value="3"/>
</dbReference>
<dbReference type="CDD" id="cd05819">
    <property type="entry name" value="NHL"/>
    <property type="match status" value="1"/>
</dbReference>
<name>A0ABM0N0S6_SACKO</name>
<dbReference type="PANTHER" id="PTHR24104">
    <property type="entry name" value="E3 UBIQUITIN-PROTEIN LIGASE NHLRC1-RELATED"/>
    <property type="match status" value="1"/>
</dbReference>
<gene>
    <name evidence="4" type="primary">LOC102806739</name>
</gene>
<feature type="repeat" description="NHL" evidence="2">
    <location>
        <begin position="4"/>
        <end position="48"/>
    </location>
</feature>
<reference evidence="4" key="1">
    <citation type="submission" date="2025-08" db="UniProtKB">
        <authorList>
            <consortium name="RefSeq"/>
        </authorList>
    </citation>
    <scope>IDENTIFICATION</scope>
    <source>
        <tissue evidence="4">Testes</tissue>
    </source>
</reference>
<dbReference type="GeneID" id="102806739"/>
<dbReference type="InterPro" id="IPR050952">
    <property type="entry name" value="TRIM-NHL_E3_ligases"/>
</dbReference>
<dbReference type="PANTHER" id="PTHR24104:SF25">
    <property type="entry name" value="PROTEIN LIN-41"/>
    <property type="match status" value="1"/>
</dbReference>
<sequence>MGLLKVIGKEGTGEVEFKYPCGLAIGKEDGRLLIADSDNNRIQILDEELVFMKHMYFTQFKQKCSPFGVTSSNGKYFMTDRGNSQVIVSDYDGDVLGVFGNDRFKDPRGICVSPFDGQLYVADFEKDTIEIYTIEGVHVRSLSWECLGRGQLDGPCCLDIDEKGTLYVADHDNHCVQVFDSQYRHVHSIGGGGQYAGQLCYPKGVVVDTQGNVYVTDEKSMVQKFYGGTGELIRRLDIGNLNWPCGITLTADNRVVVADNSNHCIKVFSQ</sequence>
<dbReference type="Proteomes" id="UP000694865">
    <property type="component" value="Unplaced"/>
</dbReference>
<feature type="repeat" description="NHL" evidence="2">
    <location>
        <begin position="186"/>
        <end position="270"/>
    </location>
</feature>
<dbReference type="RefSeq" id="XP_006825867.1">
    <property type="nucleotide sequence ID" value="XM_006825804.1"/>
</dbReference>
<keyword evidence="1" id="KW-0677">Repeat</keyword>
<accession>A0ABM0N0S6</accession>
<proteinExistence type="predicted"/>
<dbReference type="InterPro" id="IPR001258">
    <property type="entry name" value="NHL_repeat"/>
</dbReference>
<evidence type="ECO:0000256" key="2">
    <source>
        <dbReference type="PROSITE-ProRule" id="PRU00504"/>
    </source>
</evidence>
<protein>
    <submittedName>
        <fullName evidence="4">Tripartite motif-containing protein 2-like</fullName>
    </submittedName>
</protein>
<evidence type="ECO:0000256" key="1">
    <source>
        <dbReference type="ARBA" id="ARBA00022737"/>
    </source>
</evidence>
<organism evidence="3 4">
    <name type="scientific">Saccoglossus kowalevskii</name>
    <name type="common">Acorn worm</name>
    <dbReference type="NCBI Taxonomy" id="10224"/>
    <lineage>
        <taxon>Eukaryota</taxon>
        <taxon>Metazoa</taxon>
        <taxon>Hemichordata</taxon>
        <taxon>Enteropneusta</taxon>
        <taxon>Harrimaniidae</taxon>
        <taxon>Saccoglossus</taxon>
    </lineage>
</organism>
<evidence type="ECO:0000313" key="3">
    <source>
        <dbReference type="Proteomes" id="UP000694865"/>
    </source>
</evidence>
<dbReference type="InterPro" id="IPR011042">
    <property type="entry name" value="6-blade_b-propeller_TolB-like"/>
</dbReference>
<dbReference type="SUPFAM" id="SSF101898">
    <property type="entry name" value="NHL repeat"/>
    <property type="match status" value="1"/>
</dbReference>
<dbReference type="Pfam" id="PF01436">
    <property type="entry name" value="NHL"/>
    <property type="match status" value="4"/>
</dbReference>